<dbReference type="SUPFAM" id="SSF46689">
    <property type="entry name" value="Homeodomain-like"/>
    <property type="match status" value="1"/>
</dbReference>
<evidence type="ECO:0000256" key="4">
    <source>
        <dbReference type="ARBA" id="ARBA00023163"/>
    </source>
</evidence>
<protein>
    <submittedName>
        <fullName evidence="9">R2R3-MYB transcription factor</fullName>
    </submittedName>
</protein>
<dbReference type="EMBL" id="KY081780">
    <property type="protein sequence ID" value="AQR58379.1"/>
    <property type="molecule type" value="mRNA"/>
</dbReference>
<dbReference type="Pfam" id="PF00249">
    <property type="entry name" value="Myb_DNA-binding"/>
    <property type="match status" value="2"/>
</dbReference>
<comment type="subcellular location">
    <subcellularLocation>
        <location evidence="1">Nucleus</location>
    </subcellularLocation>
</comment>
<feature type="domain" description="Myb-like" evidence="7">
    <location>
        <begin position="62"/>
        <end position="112"/>
    </location>
</feature>
<keyword evidence="3" id="KW-0238">DNA-binding</keyword>
<accession>A0A1S6EK94</accession>
<feature type="compositionally biased region" description="Basic and acidic residues" evidence="6">
    <location>
        <begin position="167"/>
        <end position="186"/>
    </location>
</feature>
<feature type="domain" description="Myb-like" evidence="7">
    <location>
        <begin position="9"/>
        <end position="61"/>
    </location>
</feature>
<dbReference type="InterPro" id="IPR009057">
    <property type="entry name" value="Homeodomain-like_sf"/>
</dbReference>
<dbReference type="GO" id="GO:0003677">
    <property type="term" value="F:DNA binding"/>
    <property type="evidence" value="ECO:0007669"/>
    <property type="project" value="UniProtKB-KW"/>
</dbReference>
<dbReference type="SMART" id="SM00717">
    <property type="entry name" value="SANT"/>
    <property type="match status" value="2"/>
</dbReference>
<dbReference type="InterPro" id="IPR001005">
    <property type="entry name" value="SANT/Myb"/>
</dbReference>
<dbReference type="InterPro" id="IPR015495">
    <property type="entry name" value="Myb_TF_plants"/>
</dbReference>
<proteinExistence type="evidence at transcript level"/>
<feature type="compositionally biased region" description="Basic residues" evidence="6">
    <location>
        <begin position="137"/>
        <end position="150"/>
    </location>
</feature>
<feature type="compositionally biased region" description="Low complexity" evidence="6">
    <location>
        <begin position="151"/>
        <end position="163"/>
    </location>
</feature>
<dbReference type="GO" id="GO:0005634">
    <property type="term" value="C:nucleus"/>
    <property type="evidence" value="ECO:0007669"/>
    <property type="project" value="UniProtKB-SubCell"/>
</dbReference>
<keyword evidence="4" id="KW-0804">Transcription</keyword>
<evidence type="ECO:0000256" key="2">
    <source>
        <dbReference type="ARBA" id="ARBA00023015"/>
    </source>
</evidence>
<dbReference type="PANTHER" id="PTHR47999:SF6">
    <property type="entry name" value="MYB-RELATED PROTEIN P"/>
    <property type="match status" value="1"/>
</dbReference>
<feature type="domain" description="HTH myb-type" evidence="8">
    <location>
        <begin position="62"/>
        <end position="116"/>
    </location>
</feature>
<keyword evidence="2" id="KW-0805">Transcription regulation</keyword>
<name>A0A1S6EK94_MENSP</name>
<evidence type="ECO:0000256" key="6">
    <source>
        <dbReference type="SAM" id="MobiDB-lite"/>
    </source>
</evidence>
<dbReference type="CDD" id="cd00167">
    <property type="entry name" value="SANT"/>
    <property type="match status" value="2"/>
</dbReference>
<evidence type="ECO:0000256" key="1">
    <source>
        <dbReference type="ARBA" id="ARBA00004123"/>
    </source>
</evidence>
<dbReference type="Gene3D" id="1.10.10.60">
    <property type="entry name" value="Homeodomain-like"/>
    <property type="match status" value="2"/>
</dbReference>
<dbReference type="PROSITE" id="PS51294">
    <property type="entry name" value="HTH_MYB"/>
    <property type="match status" value="2"/>
</dbReference>
<feature type="compositionally biased region" description="Pro residues" evidence="6">
    <location>
        <begin position="124"/>
        <end position="136"/>
    </location>
</feature>
<evidence type="ECO:0000259" key="7">
    <source>
        <dbReference type="PROSITE" id="PS50090"/>
    </source>
</evidence>
<dbReference type="PROSITE" id="PS50090">
    <property type="entry name" value="MYB_LIKE"/>
    <property type="match status" value="2"/>
</dbReference>
<dbReference type="InterPro" id="IPR017930">
    <property type="entry name" value="Myb_dom"/>
</dbReference>
<dbReference type="FunFam" id="1.10.10.60:FF:000121">
    <property type="entry name" value="Myb transcription factor"/>
    <property type="match status" value="1"/>
</dbReference>
<organism evidence="9">
    <name type="scientific">Mentha spicata</name>
    <name type="common">Spearmint</name>
    <dbReference type="NCBI Taxonomy" id="29719"/>
    <lineage>
        <taxon>Eukaryota</taxon>
        <taxon>Viridiplantae</taxon>
        <taxon>Streptophyta</taxon>
        <taxon>Embryophyta</taxon>
        <taxon>Tracheophyta</taxon>
        <taxon>Spermatophyta</taxon>
        <taxon>Magnoliopsida</taxon>
        <taxon>eudicotyledons</taxon>
        <taxon>Gunneridae</taxon>
        <taxon>Pentapetalae</taxon>
        <taxon>asterids</taxon>
        <taxon>lamiids</taxon>
        <taxon>Lamiales</taxon>
        <taxon>Lamiaceae</taxon>
        <taxon>Nepetoideae</taxon>
        <taxon>Mentheae</taxon>
        <taxon>Menthinae</taxon>
        <taxon>Mentha</taxon>
    </lineage>
</organism>
<dbReference type="AlphaFoldDB" id="A0A1S6EK94"/>
<gene>
    <name evidence="9" type="primary">MYB</name>
</gene>
<feature type="region of interest" description="Disordered" evidence="6">
    <location>
        <begin position="118"/>
        <end position="194"/>
    </location>
</feature>
<dbReference type="PANTHER" id="PTHR47999">
    <property type="entry name" value="TRANSCRIPTION FACTOR MYB8-RELATED-RELATED"/>
    <property type="match status" value="1"/>
</dbReference>
<evidence type="ECO:0000256" key="3">
    <source>
        <dbReference type="ARBA" id="ARBA00023125"/>
    </source>
</evidence>
<evidence type="ECO:0000259" key="8">
    <source>
        <dbReference type="PROSITE" id="PS51294"/>
    </source>
</evidence>
<sequence>MGRAPCCEKVGLKRGRWTAEEDEKLRKYIQENGEGCWRSLPKNAGLLRCGKSCRLRWINYLRSDVKRGNISSQEEEIIINLHASMGNRWSLIAAHLPGRTDNEIKNYWNSHLSRKFHGFRPNPQFIPPPPPPPPSSKPKKTKNSNKKAKAAAKTATAAVVMPTTPTPEKESSVGRPGKERESEARESGSSMVGELDDLNMTEDLSGLWGPTLDFGTGSEISDPGLGQLDNSSLQIYEETLSWIWNDEDDKWNSNVDNGEMDGAMLSWLLS</sequence>
<feature type="domain" description="HTH myb-type" evidence="8">
    <location>
        <begin position="9"/>
        <end position="61"/>
    </location>
</feature>
<evidence type="ECO:0000256" key="5">
    <source>
        <dbReference type="ARBA" id="ARBA00023242"/>
    </source>
</evidence>
<evidence type="ECO:0000313" key="9">
    <source>
        <dbReference type="EMBL" id="AQR58379.1"/>
    </source>
</evidence>
<reference evidence="9" key="1">
    <citation type="journal article" date="2017" name="Plant Biotechnol. J.">
        <title>Spearmint R2R3-MYB transcription factor MsMYB negatively regulates monoterpene production and suppresses the expression of geranyl diphosphate synthase large subunit (MsGPPS.LSU).</title>
        <authorList>
            <person name="Reddy V.A."/>
            <person name="Wang Q."/>
            <person name="Dhar N."/>
            <person name="Kumar N."/>
            <person name="Venkatesh P.N."/>
            <person name="Rajan C."/>
            <person name="Panicker D."/>
            <person name="Sridhar V."/>
            <person name="Mao H.Z."/>
            <person name="Sarojam R."/>
        </authorList>
    </citation>
    <scope>NUCLEOTIDE SEQUENCE</scope>
    <source>
        <tissue evidence="9">Trichome</tissue>
    </source>
</reference>
<keyword evidence="5" id="KW-0539">Nucleus</keyword>